<dbReference type="Pfam" id="PF13439">
    <property type="entry name" value="Glyco_transf_4"/>
    <property type="match status" value="1"/>
</dbReference>
<dbReference type="CDD" id="cd03811">
    <property type="entry name" value="GT4_GT28_WabH-like"/>
    <property type="match status" value="1"/>
</dbReference>
<dbReference type="Gene3D" id="3.40.50.2000">
    <property type="entry name" value="Glycogen Phosphorylase B"/>
    <property type="match status" value="2"/>
</dbReference>
<organism evidence="4 5">
    <name type="scientific">Marmoricola endophyticus</name>
    <dbReference type="NCBI Taxonomy" id="2040280"/>
    <lineage>
        <taxon>Bacteria</taxon>
        <taxon>Bacillati</taxon>
        <taxon>Actinomycetota</taxon>
        <taxon>Actinomycetes</taxon>
        <taxon>Propionibacteriales</taxon>
        <taxon>Nocardioidaceae</taxon>
        <taxon>Marmoricola</taxon>
    </lineage>
</organism>
<proteinExistence type="predicted"/>
<keyword evidence="1" id="KW-0328">Glycosyltransferase</keyword>
<dbReference type="Proteomes" id="UP000649179">
    <property type="component" value="Unassembled WGS sequence"/>
</dbReference>
<evidence type="ECO:0000259" key="3">
    <source>
        <dbReference type="Pfam" id="PF13439"/>
    </source>
</evidence>
<dbReference type="AlphaFoldDB" id="A0A917F4Y5"/>
<keyword evidence="2" id="KW-0808">Transferase</keyword>
<name>A0A917F4Y5_9ACTN</name>
<comment type="caution">
    <text evidence="4">The sequence shown here is derived from an EMBL/GenBank/DDBJ whole genome shotgun (WGS) entry which is preliminary data.</text>
</comment>
<feature type="domain" description="Glycosyltransferase subfamily 4-like N-terminal" evidence="3">
    <location>
        <begin position="25"/>
        <end position="182"/>
    </location>
</feature>
<dbReference type="PANTHER" id="PTHR12526">
    <property type="entry name" value="GLYCOSYLTRANSFERASE"/>
    <property type="match status" value="1"/>
</dbReference>
<evidence type="ECO:0000256" key="1">
    <source>
        <dbReference type="ARBA" id="ARBA00022676"/>
    </source>
</evidence>
<dbReference type="SUPFAM" id="SSF53756">
    <property type="entry name" value="UDP-Glycosyltransferase/glycogen phosphorylase"/>
    <property type="match status" value="1"/>
</dbReference>
<dbReference type="GO" id="GO:0016757">
    <property type="term" value="F:glycosyltransferase activity"/>
    <property type="evidence" value="ECO:0007669"/>
    <property type="project" value="UniProtKB-KW"/>
</dbReference>
<dbReference type="RefSeq" id="WP_188779377.1">
    <property type="nucleotide sequence ID" value="NZ_BMKQ01000001.1"/>
</dbReference>
<keyword evidence="5" id="KW-1185">Reference proteome</keyword>
<reference evidence="4" key="1">
    <citation type="journal article" date="2014" name="Int. J. Syst. Evol. Microbiol.">
        <title>Complete genome sequence of Corynebacterium casei LMG S-19264T (=DSM 44701T), isolated from a smear-ripened cheese.</title>
        <authorList>
            <consortium name="US DOE Joint Genome Institute (JGI-PGF)"/>
            <person name="Walter F."/>
            <person name="Albersmeier A."/>
            <person name="Kalinowski J."/>
            <person name="Ruckert C."/>
        </authorList>
    </citation>
    <scope>NUCLEOTIDE SEQUENCE</scope>
    <source>
        <strain evidence="4">CGMCC 1.16067</strain>
    </source>
</reference>
<reference evidence="4" key="2">
    <citation type="submission" date="2020-09" db="EMBL/GenBank/DDBJ databases">
        <authorList>
            <person name="Sun Q."/>
            <person name="Zhou Y."/>
        </authorList>
    </citation>
    <scope>NUCLEOTIDE SEQUENCE</scope>
    <source>
        <strain evidence="4">CGMCC 1.16067</strain>
    </source>
</reference>
<evidence type="ECO:0000313" key="5">
    <source>
        <dbReference type="Proteomes" id="UP000649179"/>
    </source>
</evidence>
<accession>A0A917F4Y5</accession>
<evidence type="ECO:0000313" key="4">
    <source>
        <dbReference type="EMBL" id="GGF43646.1"/>
    </source>
</evidence>
<protein>
    <recommendedName>
        <fullName evidence="3">Glycosyltransferase subfamily 4-like N-terminal domain-containing protein</fullName>
    </recommendedName>
</protein>
<dbReference type="InterPro" id="IPR028098">
    <property type="entry name" value="Glyco_trans_4-like_N"/>
</dbReference>
<dbReference type="Pfam" id="PF13692">
    <property type="entry name" value="Glyco_trans_1_4"/>
    <property type="match status" value="1"/>
</dbReference>
<dbReference type="PANTHER" id="PTHR12526:SF510">
    <property type="entry name" value="D-INOSITOL 3-PHOSPHATE GLYCOSYLTRANSFERASE"/>
    <property type="match status" value="1"/>
</dbReference>
<gene>
    <name evidence="4" type="ORF">GCM10011519_16880</name>
</gene>
<dbReference type="EMBL" id="BMKQ01000001">
    <property type="protein sequence ID" value="GGF43646.1"/>
    <property type="molecule type" value="Genomic_DNA"/>
</dbReference>
<evidence type="ECO:0000256" key="2">
    <source>
        <dbReference type="ARBA" id="ARBA00022679"/>
    </source>
</evidence>
<sequence>MSPHRSEHGEERRRVLLVINSLVRGGAETQLLGVARALRQAGDEVVVATLRGGNDFAEQIEGDGLQTWLPASPDAGWDVRHAGRIVWRAWRWRPEVTVSFLLQATLLTRLLNVLVRPRRSIASMRNEKLETRLRTWLYRVTCGLDDVVVTNSRSAARTLRHNGTVPDDPRRIVVIPNGIDADAVRARATADPARTRAALGVAAESVLLLGIGRLSDQKDWPTLLDALARTDDSVSCVIAGEGPQREALEALAARLGVSERLTFLGLRHDVPDLMAAADALVLSSRYEGTPNVVLEALAMGLPVIASDVGACRELLEGTEGEVVPPGDAAALAAAIGRRPRRAGDSSAPASTERFAWGAVQRQWVALVHDRRAG</sequence>